<dbReference type="Proteomes" id="UP000236664">
    <property type="component" value="Unassembled WGS sequence"/>
</dbReference>
<dbReference type="STRING" id="42673.A0A2K0UKU0"/>
<comment type="caution">
    <text evidence="1">The sequence shown here is derived from an EMBL/GenBank/DDBJ whole genome shotgun (WGS) entry which is preliminary data.</text>
</comment>
<accession>A0A2K0UKU0</accession>
<proteinExistence type="predicted"/>
<dbReference type="OrthoDB" id="5081174at2759"/>
<dbReference type="EMBL" id="MTQA01000468">
    <property type="protein sequence ID" value="PNP58375.1"/>
    <property type="molecule type" value="Genomic_DNA"/>
</dbReference>
<name>A0A2K0UKU0_GIBNY</name>
<keyword evidence="2" id="KW-1185">Reference proteome</keyword>
<dbReference type="AlphaFoldDB" id="A0A2K0UKU0"/>
<evidence type="ECO:0000313" key="2">
    <source>
        <dbReference type="Proteomes" id="UP000236664"/>
    </source>
</evidence>
<sequence>MTATVKVLAVTKTAICDPKWKNAAGETQEYDVIAAPDVCPNPNTDYPDVRAEDKIELMGFGFGRQQDGQPQGTPEKNPMLKMATIGGAPVNALTYRPGYVVSKQGINVGITNTNAGTGGQNRFVYVSLKPHWA</sequence>
<evidence type="ECO:0000313" key="1">
    <source>
        <dbReference type="EMBL" id="PNP58375.1"/>
    </source>
</evidence>
<gene>
    <name evidence="1" type="ORF">FNYG_15125</name>
</gene>
<reference evidence="1 2" key="1">
    <citation type="submission" date="2017-06" db="EMBL/GenBank/DDBJ databases">
        <title>Genome of Fusarium nygamai isolate CS10214.</title>
        <authorList>
            <person name="Gardiner D.M."/>
            <person name="Obanor F."/>
            <person name="Kazan K."/>
        </authorList>
    </citation>
    <scope>NUCLEOTIDE SEQUENCE [LARGE SCALE GENOMIC DNA]</scope>
    <source>
        <strain evidence="1 2">CS10214</strain>
    </source>
</reference>
<organism evidence="1 2">
    <name type="scientific">Gibberella nygamai</name>
    <name type="common">Bean root rot disease fungus</name>
    <name type="synonym">Fusarium nygamai</name>
    <dbReference type="NCBI Taxonomy" id="42673"/>
    <lineage>
        <taxon>Eukaryota</taxon>
        <taxon>Fungi</taxon>
        <taxon>Dikarya</taxon>
        <taxon>Ascomycota</taxon>
        <taxon>Pezizomycotina</taxon>
        <taxon>Sordariomycetes</taxon>
        <taxon>Hypocreomycetidae</taxon>
        <taxon>Hypocreales</taxon>
        <taxon>Nectriaceae</taxon>
        <taxon>Fusarium</taxon>
        <taxon>Fusarium fujikuroi species complex</taxon>
    </lineage>
</organism>
<protein>
    <submittedName>
        <fullName evidence="1">Uncharacterized protein</fullName>
    </submittedName>
</protein>